<keyword evidence="3" id="KW-0547">Nucleotide-binding</keyword>
<dbReference type="PANTHER" id="PTHR43294">
    <property type="entry name" value="SODIUM/POTASSIUM-TRANSPORTING ATPASE SUBUNIT ALPHA"/>
    <property type="match status" value="1"/>
</dbReference>
<dbReference type="InterPro" id="IPR001757">
    <property type="entry name" value="P_typ_ATPase"/>
</dbReference>
<evidence type="ECO:0000313" key="13">
    <source>
        <dbReference type="Proteomes" id="UP000218615"/>
    </source>
</evidence>
<dbReference type="GO" id="GO:0036376">
    <property type="term" value="P:sodium ion export across plasma membrane"/>
    <property type="evidence" value="ECO:0007669"/>
    <property type="project" value="TreeGrafter"/>
</dbReference>
<evidence type="ECO:0000256" key="8">
    <source>
        <dbReference type="SAM" id="Phobius"/>
    </source>
</evidence>
<protein>
    <submittedName>
        <fullName evidence="12">Putative cation-transporting ATPase</fullName>
        <ecNumber evidence="12">3.6.3.-</ecNumber>
    </submittedName>
</protein>
<evidence type="ECO:0000256" key="7">
    <source>
        <dbReference type="ARBA" id="ARBA00023136"/>
    </source>
</evidence>
<dbReference type="SUPFAM" id="SSF56784">
    <property type="entry name" value="HAD-like"/>
    <property type="match status" value="1"/>
</dbReference>
<dbReference type="GO" id="GO:0016887">
    <property type="term" value="F:ATP hydrolysis activity"/>
    <property type="evidence" value="ECO:0007669"/>
    <property type="project" value="InterPro"/>
</dbReference>
<dbReference type="GO" id="GO:0005524">
    <property type="term" value="F:ATP binding"/>
    <property type="evidence" value="ECO:0007669"/>
    <property type="project" value="UniProtKB-KW"/>
</dbReference>
<evidence type="ECO:0000256" key="6">
    <source>
        <dbReference type="ARBA" id="ARBA00022989"/>
    </source>
</evidence>
<dbReference type="InterPro" id="IPR023298">
    <property type="entry name" value="ATPase_P-typ_TM_dom_sf"/>
</dbReference>
<dbReference type="InterPro" id="IPR006068">
    <property type="entry name" value="ATPase_P-typ_cation-transptr_C"/>
</dbReference>
<dbReference type="Proteomes" id="UP000218615">
    <property type="component" value="Unassembled WGS sequence"/>
</dbReference>
<dbReference type="PRINTS" id="PR00119">
    <property type="entry name" value="CATATPASE"/>
</dbReference>
<dbReference type="GO" id="GO:1990573">
    <property type="term" value="P:potassium ion import across plasma membrane"/>
    <property type="evidence" value="ECO:0007669"/>
    <property type="project" value="TreeGrafter"/>
</dbReference>
<feature type="transmembrane region" description="Helical" evidence="8">
    <location>
        <begin position="50"/>
        <end position="68"/>
    </location>
</feature>
<dbReference type="PROSITE" id="PS00154">
    <property type="entry name" value="ATPASE_E1_E2"/>
    <property type="match status" value="1"/>
</dbReference>
<dbReference type="GO" id="GO:0030007">
    <property type="term" value="P:intracellular potassium ion homeostasis"/>
    <property type="evidence" value="ECO:0007669"/>
    <property type="project" value="TreeGrafter"/>
</dbReference>
<dbReference type="InterPro" id="IPR023299">
    <property type="entry name" value="ATPase_P-typ_cyto_dom_N"/>
</dbReference>
<feature type="transmembrane region" description="Helical" evidence="8">
    <location>
        <begin position="783"/>
        <end position="805"/>
    </location>
</feature>
<dbReference type="PANTHER" id="PTHR43294:SF20">
    <property type="entry name" value="P-TYPE ATPASE"/>
    <property type="match status" value="1"/>
</dbReference>
<sequence length="818" mass="89664">MNTTQTANAELENISGMSSGEAGERLSKFGPNQIFKPTRISFFGIAKHEVTEPMILLLLVVGFFYSIWGKLEDAITIFIVIVLLVLAEVYNEFRAKKAIASLGKIAAPRTKVLRDGMVTEIDSENVVPGDTLILTTGTRVAADAKIERSAGMQLDESALTGESFPQDKNTGDEIYAGTIVLSGEGLAQVFATGKNTGLGKIAAASRDIKPPKTSLQLAMKSLAGKLVFVALFFSIIIPVIGILKGQDIKTMILTGLSLSFATIPEELPIIITMVLGLGAYTLSKNNFLVKRIKAAETLGNATVIVTDKTGTITENRMKIISFYPENKEKGILEKSLGSLTEFSISPLERAIKNKTGELKIGKVLPRLIRIRDFGNGRKTKAVIRKNDLDYELFLSGAPEEIFISCSYISEDIKAALAGQTEKGRRVIAIAYKKLNFEEKDIDFDRLERGMEFAGLISFEDPPRRGVKETIAAAMRAGIRTIMVTGDHPLTARFIAREVGISTPDKVLTGEELDNLTDEELQKTVKESSVFARATPEHKYRIVKALQKNGEVVAVTGDGINDALALKGADIGIAMGIRGTDVAKEAAEVVVTDDNYVTIARGIFEGRKFFDNLQKGIKYYLSVKTALILIFLLPVLLDMPMPFAPIQIILLELFMDLAASVGFVAEAKEKNIYSRPPRNPKENIINNRVIKDLLTRGAFLFAGVILVYFYADSQGLSVRETQTYAFSAWIFGHITLAYISRSDNESIFSLGIFANRVINLWAVAAITFLILGIYVPFLNERFNLAPVGLMQLIFVALVMVFIIGLLEIKKVFGSGVLHK</sequence>
<proteinExistence type="predicted"/>
<keyword evidence="13" id="KW-1185">Reference proteome</keyword>
<feature type="domain" description="P-type ATPase A" evidence="9">
    <location>
        <begin position="106"/>
        <end position="204"/>
    </location>
</feature>
<dbReference type="SUPFAM" id="SSF81665">
    <property type="entry name" value="Calcium ATPase, transmembrane domain M"/>
    <property type="match status" value="1"/>
</dbReference>
<dbReference type="SFLD" id="SFLDF00027">
    <property type="entry name" value="p-type_atpase"/>
    <property type="match status" value="1"/>
</dbReference>
<dbReference type="EC" id="3.6.3.-" evidence="12"/>
<evidence type="ECO:0000256" key="1">
    <source>
        <dbReference type="ARBA" id="ARBA00004141"/>
    </source>
</evidence>
<dbReference type="RefSeq" id="WP_096204693.1">
    <property type="nucleotide sequence ID" value="NZ_FZMP01000087.1"/>
</dbReference>
<dbReference type="GO" id="GO:1902600">
    <property type="term" value="P:proton transmembrane transport"/>
    <property type="evidence" value="ECO:0007669"/>
    <property type="project" value="TreeGrafter"/>
</dbReference>
<evidence type="ECO:0000256" key="4">
    <source>
        <dbReference type="ARBA" id="ARBA00022840"/>
    </source>
</evidence>
<dbReference type="SFLD" id="SFLDG00002">
    <property type="entry name" value="C1.7:_P-type_atpase_like"/>
    <property type="match status" value="1"/>
</dbReference>
<dbReference type="Gene3D" id="2.70.150.10">
    <property type="entry name" value="Calcium-transporting ATPase, cytoplasmic transduction domain A"/>
    <property type="match status" value="1"/>
</dbReference>
<evidence type="ECO:0000313" key="12">
    <source>
        <dbReference type="EMBL" id="SNQ60361.1"/>
    </source>
</evidence>
<evidence type="ECO:0000259" key="10">
    <source>
        <dbReference type="Pfam" id="PF00689"/>
    </source>
</evidence>
<keyword evidence="4" id="KW-0067">ATP-binding</keyword>
<feature type="transmembrane region" description="Helical" evidence="8">
    <location>
        <begin position="222"/>
        <end position="243"/>
    </location>
</feature>
<evidence type="ECO:0000256" key="2">
    <source>
        <dbReference type="ARBA" id="ARBA00022692"/>
    </source>
</evidence>
<feature type="transmembrane region" description="Helical" evidence="8">
    <location>
        <begin position="692"/>
        <end position="710"/>
    </location>
</feature>
<accession>A0A284VM55</accession>
<keyword evidence="12" id="KW-0378">Hydrolase</keyword>
<keyword evidence="5" id="KW-1278">Translocase</keyword>
<feature type="transmembrane region" description="Helical" evidence="8">
    <location>
        <begin position="722"/>
        <end position="738"/>
    </location>
</feature>
<keyword evidence="2 8" id="KW-0812">Transmembrane</keyword>
<dbReference type="InterPro" id="IPR008250">
    <property type="entry name" value="ATPase_P-typ_transduc_dom_A_sf"/>
</dbReference>
<feature type="domain" description="Cation-transporting P-type ATPase C-terminal" evidence="10">
    <location>
        <begin position="639"/>
        <end position="811"/>
    </location>
</feature>
<dbReference type="InterPro" id="IPR059000">
    <property type="entry name" value="ATPase_P-type_domA"/>
</dbReference>
<feature type="transmembrane region" description="Helical" evidence="8">
    <location>
        <begin position="616"/>
        <end position="636"/>
    </location>
</feature>
<dbReference type="InterPro" id="IPR044492">
    <property type="entry name" value="P_typ_ATPase_HD_dom"/>
</dbReference>
<dbReference type="InterPro" id="IPR018303">
    <property type="entry name" value="ATPase_P-typ_P_site"/>
</dbReference>
<feature type="transmembrane region" description="Helical" evidence="8">
    <location>
        <begin position="74"/>
        <end position="91"/>
    </location>
</feature>
<evidence type="ECO:0000256" key="3">
    <source>
        <dbReference type="ARBA" id="ARBA00022741"/>
    </source>
</evidence>
<feature type="transmembrane region" description="Helical" evidence="8">
    <location>
        <begin position="642"/>
        <end position="664"/>
    </location>
</feature>
<name>A0A284VM55_9EURY</name>
<dbReference type="Pfam" id="PF00702">
    <property type="entry name" value="Hydrolase"/>
    <property type="match status" value="1"/>
</dbReference>
<evidence type="ECO:0000259" key="9">
    <source>
        <dbReference type="Pfam" id="PF00122"/>
    </source>
</evidence>
<keyword evidence="6 8" id="KW-1133">Transmembrane helix</keyword>
<dbReference type="SUPFAM" id="SSF81653">
    <property type="entry name" value="Calcium ATPase, transduction domain A"/>
    <property type="match status" value="1"/>
</dbReference>
<dbReference type="Gene3D" id="1.20.1110.10">
    <property type="entry name" value="Calcium-transporting ATPase, transmembrane domain"/>
    <property type="match status" value="1"/>
</dbReference>
<organism evidence="12 13">
    <name type="scientific">Candidatus Methanoperedens nitratireducens</name>
    <dbReference type="NCBI Taxonomy" id="1392998"/>
    <lineage>
        <taxon>Archaea</taxon>
        <taxon>Methanobacteriati</taxon>
        <taxon>Methanobacteriota</taxon>
        <taxon>Stenosarchaea group</taxon>
        <taxon>Methanomicrobia</taxon>
        <taxon>Methanosarcinales</taxon>
        <taxon>ANME-2 cluster</taxon>
        <taxon>Candidatus Methanoperedentaceae</taxon>
        <taxon>Candidatus Methanoperedens</taxon>
    </lineage>
</organism>
<dbReference type="GO" id="GO:0005886">
    <property type="term" value="C:plasma membrane"/>
    <property type="evidence" value="ECO:0007669"/>
    <property type="project" value="TreeGrafter"/>
</dbReference>
<dbReference type="InterPro" id="IPR004014">
    <property type="entry name" value="ATPase_P-typ_cation-transptr_N"/>
</dbReference>
<dbReference type="GO" id="GO:0005391">
    <property type="term" value="F:P-type sodium:potassium-exchanging transporter activity"/>
    <property type="evidence" value="ECO:0007669"/>
    <property type="project" value="TreeGrafter"/>
</dbReference>
<reference evidence="13" key="1">
    <citation type="submission" date="2017-06" db="EMBL/GenBank/DDBJ databases">
        <authorList>
            <person name="Cremers G."/>
        </authorList>
    </citation>
    <scope>NUCLEOTIDE SEQUENCE [LARGE SCALE GENOMIC DNA]</scope>
</reference>
<dbReference type="Gene3D" id="3.40.50.1000">
    <property type="entry name" value="HAD superfamily/HAD-like"/>
    <property type="match status" value="1"/>
</dbReference>
<dbReference type="OrthoDB" id="8588at2157"/>
<dbReference type="InterPro" id="IPR036412">
    <property type="entry name" value="HAD-like_sf"/>
</dbReference>
<dbReference type="NCBIfam" id="TIGR01494">
    <property type="entry name" value="ATPase_P-type"/>
    <property type="match status" value="2"/>
</dbReference>
<gene>
    <name evidence="12" type="ORF">MNV_1770012</name>
</gene>
<comment type="subcellular location">
    <subcellularLocation>
        <location evidence="1">Membrane</location>
        <topology evidence="1">Multi-pass membrane protein</topology>
    </subcellularLocation>
</comment>
<dbReference type="SFLD" id="SFLDS00003">
    <property type="entry name" value="Haloacid_Dehalogenase"/>
    <property type="match status" value="1"/>
</dbReference>
<dbReference type="PRINTS" id="PR00120">
    <property type="entry name" value="HATPASE"/>
</dbReference>
<dbReference type="GO" id="GO:0006883">
    <property type="term" value="P:intracellular sodium ion homeostasis"/>
    <property type="evidence" value="ECO:0007669"/>
    <property type="project" value="TreeGrafter"/>
</dbReference>
<keyword evidence="7 8" id="KW-0472">Membrane</keyword>
<dbReference type="Pfam" id="PF00689">
    <property type="entry name" value="Cation_ATPase_C"/>
    <property type="match status" value="1"/>
</dbReference>
<evidence type="ECO:0000256" key="5">
    <source>
        <dbReference type="ARBA" id="ARBA00022967"/>
    </source>
</evidence>
<dbReference type="Gene3D" id="3.40.1110.10">
    <property type="entry name" value="Calcium-transporting ATPase, cytoplasmic domain N"/>
    <property type="match status" value="1"/>
</dbReference>
<feature type="domain" description="Cation-transporting P-type ATPase N-terminal" evidence="11">
    <location>
        <begin position="13"/>
        <end position="62"/>
    </location>
</feature>
<dbReference type="Pfam" id="PF00690">
    <property type="entry name" value="Cation_ATPase_N"/>
    <property type="match status" value="1"/>
</dbReference>
<evidence type="ECO:0000259" key="11">
    <source>
        <dbReference type="Pfam" id="PF00690"/>
    </source>
</evidence>
<dbReference type="EMBL" id="FZMP01000087">
    <property type="protein sequence ID" value="SNQ60361.1"/>
    <property type="molecule type" value="Genomic_DNA"/>
</dbReference>
<dbReference type="Pfam" id="PF00122">
    <property type="entry name" value="E1-E2_ATPase"/>
    <property type="match status" value="1"/>
</dbReference>
<dbReference type="InterPro" id="IPR023214">
    <property type="entry name" value="HAD_sf"/>
</dbReference>
<feature type="transmembrane region" description="Helical" evidence="8">
    <location>
        <begin position="759"/>
        <end position="777"/>
    </location>
</feature>
<dbReference type="AlphaFoldDB" id="A0A284VM55"/>
<feature type="transmembrane region" description="Helical" evidence="8">
    <location>
        <begin position="263"/>
        <end position="283"/>
    </location>
</feature>
<dbReference type="InterPro" id="IPR050510">
    <property type="entry name" value="Cation_transp_ATPase_P-type"/>
</dbReference>